<dbReference type="Pfam" id="PF09546">
    <property type="entry name" value="Spore_III_AE"/>
    <property type="match status" value="1"/>
</dbReference>
<organism evidence="2 3">
    <name type="scientific">Velocimicrobium porci</name>
    <dbReference type="NCBI Taxonomy" id="2606634"/>
    <lineage>
        <taxon>Bacteria</taxon>
        <taxon>Bacillati</taxon>
        <taxon>Bacillota</taxon>
        <taxon>Clostridia</taxon>
        <taxon>Lachnospirales</taxon>
        <taxon>Lachnospiraceae</taxon>
        <taxon>Velocimicrobium</taxon>
    </lineage>
</organism>
<sequence>MKQYIFFWLICMILSFIPVKLVCAEEITDYMDDIDYDTIQKSVDEILETDHFDVKEYVEKVVTGDSEVSFELLKQSVQTSLEHAFSGEKSIIIRLLAIAVIGAVFTNFSNVFKQNQVADVGFFVTYLLLFSVMTASFYIIAKLASTTLVNLLDFMKALVPSYFIAVTFSTGATTSIVFYQASLVLITIIETILVKVILPMINIYFVASLTNYIAKEDYLSKMVELIELVVSWTLKTMLGIVIGYNFIQGMIVPVADQFKKSTFMRAASVIPGVGNAIGGVTETVLGAGILVKNAVGTLGMILILCMIAAPIIKIAGYALLYKLGSAMVQPISDKRILECLNGASKGARLLLYTVFVGGVMLLLTIAIVMSSTNVGLS</sequence>
<keyword evidence="1" id="KW-0812">Transmembrane</keyword>
<dbReference type="Proteomes" id="UP000482209">
    <property type="component" value="Unassembled WGS sequence"/>
</dbReference>
<comment type="caution">
    <text evidence="2">The sequence shown here is derived from an EMBL/GenBank/DDBJ whole genome shotgun (WGS) entry which is preliminary data.</text>
</comment>
<evidence type="ECO:0000313" key="3">
    <source>
        <dbReference type="Proteomes" id="UP000482209"/>
    </source>
</evidence>
<dbReference type="EMBL" id="VUMT01000009">
    <property type="protein sequence ID" value="MSS63745.1"/>
    <property type="molecule type" value="Genomic_DNA"/>
</dbReference>
<reference evidence="2 3" key="1">
    <citation type="submission" date="2019-08" db="EMBL/GenBank/DDBJ databases">
        <title>In-depth cultivation of the pig gut microbiome towards novel bacterial diversity and tailored functional studies.</title>
        <authorList>
            <person name="Wylensek D."/>
            <person name="Hitch T.C.A."/>
            <person name="Clavel T."/>
        </authorList>
    </citation>
    <scope>NUCLEOTIDE SEQUENCE [LARGE SCALE GENOMIC DNA]</scope>
    <source>
        <strain evidence="2 3">WCA-693-APC-MOT-I</strain>
    </source>
</reference>
<feature type="transmembrane region" description="Helical" evidence="1">
    <location>
        <begin position="91"/>
        <end position="108"/>
    </location>
</feature>
<feature type="transmembrane region" description="Helical" evidence="1">
    <location>
        <begin position="268"/>
        <end position="291"/>
    </location>
</feature>
<dbReference type="RefSeq" id="WP_154519153.1">
    <property type="nucleotide sequence ID" value="NZ_VUMT01000009.1"/>
</dbReference>
<accession>A0A6L5XY73</accession>
<feature type="transmembrane region" description="Helical" evidence="1">
    <location>
        <begin position="192"/>
        <end position="213"/>
    </location>
</feature>
<evidence type="ECO:0000313" key="2">
    <source>
        <dbReference type="EMBL" id="MSS63745.1"/>
    </source>
</evidence>
<keyword evidence="3" id="KW-1185">Reference proteome</keyword>
<feature type="transmembrane region" description="Helical" evidence="1">
    <location>
        <begin position="120"/>
        <end position="141"/>
    </location>
</feature>
<gene>
    <name evidence="2" type="ORF">FYJ58_07615</name>
</gene>
<feature type="transmembrane region" description="Helical" evidence="1">
    <location>
        <begin position="225"/>
        <end position="247"/>
    </location>
</feature>
<name>A0A6L5XY73_9FIRM</name>
<feature type="transmembrane region" description="Helical" evidence="1">
    <location>
        <begin position="297"/>
        <end position="320"/>
    </location>
</feature>
<dbReference type="AlphaFoldDB" id="A0A6L5XY73"/>
<dbReference type="InterPro" id="IPR014194">
    <property type="entry name" value="Spore_III_AE"/>
</dbReference>
<protein>
    <submittedName>
        <fullName evidence="2">Stage III sporulation protein AF</fullName>
    </submittedName>
</protein>
<keyword evidence="1" id="KW-1133">Transmembrane helix</keyword>
<keyword evidence="1" id="KW-0472">Membrane</keyword>
<feature type="transmembrane region" description="Helical" evidence="1">
    <location>
        <begin position="161"/>
        <end position="185"/>
    </location>
</feature>
<feature type="transmembrane region" description="Helical" evidence="1">
    <location>
        <begin position="349"/>
        <end position="369"/>
    </location>
</feature>
<proteinExistence type="predicted"/>
<evidence type="ECO:0000256" key="1">
    <source>
        <dbReference type="SAM" id="Phobius"/>
    </source>
</evidence>